<gene>
    <name evidence="2" type="ORF">MUK42_13476</name>
</gene>
<feature type="region of interest" description="Disordered" evidence="1">
    <location>
        <begin position="1"/>
        <end position="109"/>
    </location>
</feature>
<feature type="compositionally biased region" description="Basic and acidic residues" evidence="1">
    <location>
        <begin position="31"/>
        <end position="51"/>
    </location>
</feature>
<reference evidence="2" key="1">
    <citation type="submission" date="2022-05" db="EMBL/GenBank/DDBJ databases">
        <title>The Musa troglodytarum L. genome provides insights into the mechanism of non-climacteric behaviour and enrichment of carotenoids.</title>
        <authorList>
            <person name="Wang J."/>
        </authorList>
    </citation>
    <scope>NUCLEOTIDE SEQUENCE</scope>
    <source>
        <tissue evidence="2">Leaf</tissue>
    </source>
</reference>
<dbReference type="EMBL" id="CP097510">
    <property type="protein sequence ID" value="URE27940.1"/>
    <property type="molecule type" value="Genomic_DNA"/>
</dbReference>
<feature type="compositionally biased region" description="Pro residues" evidence="1">
    <location>
        <begin position="94"/>
        <end position="104"/>
    </location>
</feature>
<sequence length="137" mass="15780">MPRRLPPGRLLPRRPAQTVPELPPPLRRQQHPQDHQQARPAAEGRGHEVHHLRGQHPRPRPRPRLPRRHLHSPPADPAPAAGARHRHRSARALPPSPSPVPPARVPLVVGLSPHHRHRCQLPTLRQRHLHRRELQQR</sequence>
<accession>A0A9E7H773</accession>
<proteinExistence type="predicted"/>
<keyword evidence="3" id="KW-1185">Reference proteome</keyword>
<organism evidence="2 3">
    <name type="scientific">Musa troglodytarum</name>
    <name type="common">fe'i banana</name>
    <dbReference type="NCBI Taxonomy" id="320322"/>
    <lineage>
        <taxon>Eukaryota</taxon>
        <taxon>Viridiplantae</taxon>
        <taxon>Streptophyta</taxon>
        <taxon>Embryophyta</taxon>
        <taxon>Tracheophyta</taxon>
        <taxon>Spermatophyta</taxon>
        <taxon>Magnoliopsida</taxon>
        <taxon>Liliopsida</taxon>
        <taxon>Zingiberales</taxon>
        <taxon>Musaceae</taxon>
        <taxon>Musa</taxon>
    </lineage>
</organism>
<feature type="region of interest" description="Disordered" evidence="1">
    <location>
        <begin position="118"/>
        <end position="137"/>
    </location>
</feature>
<evidence type="ECO:0000256" key="1">
    <source>
        <dbReference type="SAM" id="MobiDB-lite"/>
    </source>
</evidence>
<evidence type="ECO:0000313" key="2">
    <source>
        <dbReference type="EMBL" id="URE27940.1"/>
    </source>
</evidence>
<feature type="compositionally biased region" description="Basic residues" evidence="1">
    <location>
        <begin position="52"/>
        <end position="71"/>
    </location>
</feature>
<name>A0A9E7H773_9LILI</name>
<protein>
    <submittedName>
        <fullName evidence="2">Uncharacterized protein</fullName>
    </submittedName>
</protein>
<feature type="compositionally biased region" description="Basic residues" evidence="1">
    <location>
        <begin position="118"/>
        <end position="131"/>
    </location>
</feature>
<dbReference type="OrthoDB" id="1893065at2759"/>
<evidence type="ECO:0000313" key="3">
    <source>
        <dbReference type="Proteomes" id="UP001055439"/>
    </source>
</evidence>
<dbReference type="Proteomes" id="UP001055439">
    <property type="component" value="Chromosome 8"/>
</dbReference>
<dbReference type="AlphaFoldDB" id="A0A9E7H773"/>